<dbReference type="SUPFAM" id="SSF53448">
    <property type="entry name" value="Nucleotide-diphospho-sugar transferases"/>
    <property type="match status" value="1"/>
</dbReference>
<sequence length="410" mass="47030">MNQSLPLVSIITPSFNQASFIKQTIDSILMQDYPHIEHIVVDGGSKDGTVAILQQYSHLGERFRYVSEPDRGQSHAINKGLKMARGEIIGWLNSDDTYFPGAVTKAVAALLAHPDWGVVYGKGMHIDEHNKMKYPYVWMEFDRKKLFHLNLICQPTAFLRKHAFESVGGVDEEHDWCMDYDLWNRISLHYPIGWVPELLANSRLYAACKTIVNELEPGFSEILKTSVKHFGTVSNEWLYHYTTHHYHKGAHWFLSKLKHYHAFGKGPQLVTSNRYADRWAPQHLRLSIQIPPILPMQVLVMKGRSTMVELPLHFHVMVNGALVHSFKVTQPLFDIAIPLYSRGPSCDVSIICNRQTLLWQPDGSSRSVSYHALEILPLSAEEYAFYQEFTKGSAHIQNWVNNRKPTPLHY</sequence>
<dbReference type="GO" id="GO:0016740">
    <property type="term" value="F:transferase activity"/>
    <property type="evidence" value="ECO:0007669"/>
    <property type="project" value="UniProtKB-KW"/>
</dbReference>
<evidence type="ECO:0000313" key="4">
    <source>
        <dbReference type="Proteomes" id="UP000198915"/>
    </source>
</evidence>
<proteinExistence type="inferred from homology"/>
<protein>
    <submittedName>
        <fullName evidence="3">Glycosyltransferase involved in cell wall bisynthesis</fullName>
    </submittedName>
</protein>
<organism evidence="3 4">
    <name type="scientific">Brevibacillus centrosporus</name>
    <dbReference type="NCBI Taxonomy" id="54910"/>
    <lineage>
        <taxon>Bacteria</taxon>
        <taxon>Bacillati</taxon>
        <taxon>Bacillota</taxon>
        <taxon>Bacilli</taxon>
        <taxon>Bacillales</taxon>
        <taxon>Paenibacillaceae</taxon>
        <taxon>Brevibacillus</taxon>
    </lineage>
</organism>
<dbReference type="Gene3D" id="3.90.550.10">
    <property type="entry name" value="Spore Coat Polysaccharide Biosynthesis Protein SpsA, Chain A"/>
    <property type="match status" value="1"/>
</dbReference>
<evidence type="ECO:0000256" key="1">
    <source>
        <dbReference type="ARBA" id="ARBA00006739"/>
    </source>
</evidence>
<dbReference type="InterPro" id="IPR001173">
    <property type="entry name" value="Glyco_trans_2-like"/>
</dbReference>
<keyword evidence="3" id="KW-0808">Transferase</keyword>
<reference evidence="4" key="1">
    <citation type="submission" date="2016-10" db="EMBL/GenBank/DDBJ databases">
        <authorList>
            <person name="Varghese N."/>
            <person name="Submissions S."/>
        </authorList>
    </citation>
    <scope>NUCLEOTIDE SEQUENCE [LARGE SCALE GENOMIC DNA]</scope>
    <source>
        <strain evidence="4">OK042</strain>
    </source>
</reference>
<feature type="domain" description="Glycosyltransferase 2-like" evidence="2">
    <location>
        <begin position="9"/>
        <end position="166"/>
    </location>
</feature>
<dbReference type="RefSeq" id="WP_092274049.1">
    <property type="nucleotide sequence ID" value="NZ_FORT01000016.1"/>
</dbReference>
<accession>A0A1I4AW02</accession>
<dbReference type="EMBL" id="FORT01000016">
    <property type="protein sequence ID" value="SFK60473.1"/>
    <property type="molecule type" value="Genomic_DNA"/>
</dbReference>
<evidence type="ECO:0000259" key="2">
    <source>
        <dbReference type="Pfam" id="PF00535"/>
    </source>
</evidence>
<dbReference type="Proteomes" id="UP000198915">
    <property type="component" value="Unassembled WGS sequence"/>
</dbReference>
<dbReference type="PANTHER" id="PTHR22916:SF65">
    <property type="entry name" value="SLR1065 PROTEIN"/>
    <property type="match status" value="1"/>
</dbReference>
<gene>
    <name evidence="3" type="ORF">SAMN05518846_11633</name>
</gene>
<comment type="similarity">
    <text evidence="1">Belongs to the glycosyltransferase 2 family.</text>
</comment>
<dbReference type="AlphaFoldDB" id="A0A1I4AW02"/>
<evidence type="ECO:0000313" key="3">
    <source>
        <dbReference type="EMBL" id="SFK60473.1"/>
    </source>
</evidence>
<keyword evidence="4" id="KW-1185">Reference proteome</keyword>
<name>A0A1I4AW02_9BACL</name>
<dbReference type="InterPro" id="IPR029044">
    <property type="entry name" value="Nucleotide-diphossugar_trans"/>
</dbReference>
<dbReference type="CDD" id="cd06433">
    <property type="entry name" value="GT_2_WfgS_like"/>
    <property type="match status" value="1"/>
</dbReference>
<dbReference type="PANTHER" id="PTHR22916">
    <property type="entry name" value="GLYCOSYLTRANSFERASE"/>
    <property type="match status" value="1"/>
</dbReference>
<dbReference type="Pfam" id="PF00535">
    <property type="entry name" value="Glycos_transf_2"/>
    <property type="match status" value="1"/>
</dbReference>
<dbReference type="STRING" id="1884381.SAMN05518846_11633"/>